<protein>
    <submittedName>
        <fullName evidence="2">MarR family transcriptional regulator</fullName>
    </submittedName>
</protein>
<dbReference type="FunCoup" id="A0A545AMK7">
    <property type="interactions" value="3"/>
</dbReference>
<comment type="caution">
    <text evidence="2">The sequence shown here is derived from an EMBL/GenBank/DDBJ whole genome shotgun (WGS) entry which is preliminary data.</text>
</comment>
<proteinExistence type="predicted"/>
<dbReference type="GO" id="GO:0003700">
    <property type="term" value="F:DNA-binding transcription factor activity"/>
    <property type="evidence" value="ECO:0007669"/>
    <property type="project" value="InterPro"/>
</dbReference>
<dbReference type="Proteomes" id="UP000317982">
    <property type="component" value="Unassembled WGS sequence"/>
</dbReference>
<dbReference type="Pfam" id="PF12802">
    <property type="entry name" value="MarR_2"/>
    <property type="match status" value="1"/>
</dbReference>
<name>A0A545AMK7_9ACTN</name>
<dbReference type="AlphaFoldDB" id="A0A545AMK7"/>
<dbReference type="Gene3D" id="1.10.10.10">
    <property type="entry name" value="Winged helix-like DNA-binding domain superfamily/Winged helix DNA-binding domain"/>
    <property type="match status" value="1"/>
</dbReference>
<dbReference type="PROSITE" id="PS50995">
    <property type="entry name" value="HTH_MARR_2"/>
    <property type="match status" value="1"/>
</dbReference>
<dbReference type="SMART" id="SM00347">
    <property type="entry name" value="HTH_MARR"/>
    <property type="match status" value="1"/>
</dbReference>
<dbReference type="InterPro" id="IPR000835">
    <property type="entry name" value="HTH_MarR-typ"/>
</dbReference>
<keyword evidence="3" id="KW-1185">Reference proteome</keyword>
<dbReference type="InterPro" id="IPR036390">
    <property type="entry name" value="WH_DNA-bd_sf"/>
</dbReference>
<reference evidence="2 3" key="1">
    <citation type="submission" date="2019-07" db="EMBL/GenBank/DDBJ databases">
        <title>Cryptosporangium phraense sp. nov., isolated from plant litter.</title>
        <authorList>
            <person name="Suriyachadkun C."/>
        </authorList>
    </citation>
    <scope>NUCLEOTIDE SEQUENCE [LARGE SCALE GENOMIC DNA]</scope>
    <source>
        <strain evidence="2 3">A-T 5661</strain>
    </source>
</reference>
<organism evidence="2 3">
    <name type="scientific">Cryptosporangium phraense</name>
    <dbReference type="NCBI Taxonomy" id="2593070"/>
    <lineage>
        <taxon>Bacteria</taxon>
        <taxon>Bacillati</taxon>
        <taxon>Actinomycetota</taxon>
        <taxon>Actinomycetes</taxon>
        <taxon>Cryptosporangiales</taxon>
        <taxon>Cryptosporangiaceae</taxon>
        <taxon>Cryptosporangium</taxon>
    </lineage>
</organism>
<dbReference type="InterPro" id="IPR039422">
    <property type="entry name" value="MarR/SlyA-like"/>
</dbReference>
<dbReference type="OrthoDB" id="3177763at2"/>
<evidence type="ECO:0000259" key="1">
    <source>
        <dbReference type="PROSITE" id="PS50995"/>
    </source>
</evidence>
<dbReference type="GO" id="GO:0006950">
    <property type="term" value="P:response to stress"/>
    <property type="evidence" value="ECO:0007669"/>
    <property type="project" value="TreeGrafter"/>
</dbReference>
<gene>
    <name evidence="2" type="ORF">FL583_24635</name>
</gene>
<dbReference type="InterPro" id="IPR036388">
    <property type="entry name" value="WH-like_DNA-bd_sf"/>
</dbReference>
<dbReference type="RefSeq" id="WP_142707179.1">
    <property type="nucleotide sequence ID" value="NZ_VIRS01000018.1"/>
</dbReference>
<sequence>MTANEELGVLIKETQAVLHQRMDEVLRPLGLTVPQYACLQALHDTPGITGSELARRVFVSRQSTNIVLQGLEKRGLITRSDDPGPRRERATVLTAPAVALLDDARSRVSSVANRMTGDLTRADTARLHALLTACRDALLT</sequence>
<dbReference type="SUPFAM" id="SSF46785">
    <property type="entry name" value="Winged helix' DNA-binding domain"/>
    <property type="match status" value="1"/>
</dbReference>
<dbReference type="InParanoid" id="A0A545AMK7"/>
<dbReference type="PANTHER" id="PTHR33164:SF43">
    <property type="entry name" value="HTH-TYPE TRANSCRIPTIONAL REPRESSOR YETL"/>
    <property type="match status" value="1"/>
</dbReference>
<evidence type="ECO:0000313" key="3">
    <source>
        <dbReference type="Proteomes" id="UP000317982"/>
    </source>
</evidence>
<dbReference type="PANTHER" id="PTHR33164">
    <property type="entry name" value="TRANSCRIPTIONAL REGULATOR, MARR FAMILY"/>
    <property type="match status" value="1"/>
</dbReference>
<evidence type="ECO:0000313" key="2">
    <source>
        <dbReference type="EMBL" id="TQS42490.1"/>
    </source>
</evidence>
<feature type="domain" description="HTH marR-type" evidence="1">
    <location>
        <begin position="4"/>
        <end position="136"/>
    </location>
</feature>
<dbReference type="EMBL" id="VIRS01000018">
    <property type="protein sequence ID" value="TQS42490.1"/>
    <property type="molecule type" value="Genomic_DNA"/>
</dbReference>
<accession>A0A545AMK7</accession>